<dbReference type="AlphaFoldDB" id="A0A0F9RGK6"/>
<comment type="caution">
    <text evidence="1">The sequence shown here is derived from an EMBL/GenBank/DDBJ whole genome shotgun (WGS) entry which is preliminary data.</text>
</comment>
<accession>A0A0F9RGK6</accession>
<evidence type="ECO:0008006" key="2">
    <source>
        <dbReference type="Google" id="ProtNLM"/>
    </source>
</evidence>
<proteinExistence type="predicted"/>
<dbReference type="SUPFAM" id="SSF52402">
    <property type="entry name" value="Adenine nucleotide alpha hydrolases-like"/>
    <property type="match status" value="1"/>
</dbReference>
<reference evidence="1" key="1">
    <citation type="journal article" date="2015" name="Nature">
        <title>Complex archaea that bridge the gap between prokaryotes and eukaryotes.</title>
        <authorList>
            <person name="Spang A."/>
            <person name="Saw J.H."/>
            <person name="Jorgensen S.L."/>
            <person name="Zaremba-Niedzwiedzka K."/>
            <person name="Martijn J."/>
            <person name="Lind A.E."/>
            <person name="van Eijk R."/>
            <person name="Schleper C."/>
            <person name="Guy L."/>
            <person name="Ettema T.J."/>
        </authorList>
    </citation>
    <scope>NUCLEOTIDE SEQUENCE</scope>
</reference>
<protein>
    <recommendedName>
        <fullName evidence="2">Asparagine synthetase domain-containing protein</fullName>
    </recommendedName>
</protein>
<sequence>MTDTTSRLHGSGICLAIEEAEKLNLEPSDLYSGQFQFSRDSTPPIAEYLSVKIGKRYLHHSASLDIVRIFAADTLCAILIGVALNAEGKLLAGDLKLDLKYDSDLHRKLEEIIAGFVGRFAVFTSTPSGQYVYTDTVGEMGVVFDRETGIVGSTLPIILYRPINERDDFLHIKVQKSLGQYSLGYTTDKSCWRLMPNHSLKLDTFEQARFWPTDNALMEPRRLRHDEVIDRLIALLRQNTVGFLEGKPCLMALSGGQDSRMLLAASRDKMHLAKMIFGTDFGWNSGRDCDAAEIIAERVGLSFKRITGNKPKRWGKRVFLARVGYAVNAGGTDSIKIYNKLPKDHLLIRGNVFGLTRANDWNPRKDSVANPSNVRFGMKRLKMGQAISDEIRPSDLKKRYLDWRNSLPDLCRENSLDFSFCENYLPNSLGARNYSHTNVTLVNPFADRRIIMLCLAIPPLERKHLLINEGILNKTAPDLADIPFV</sequence>
<name>A0A0F9RGK6_9ZZZZ</name>
<organism evidence="1">
    <name type="scientific">marine sediment metagenome</name>
    <dbReference type="NCBI Taxonomy" id="412755"/>
    <lineage>
        <taxon>unclassified sequences</taxon>
        <taxon>metagenomes</taxon>
        <taxon>ecological metagenomes</taxon>
    </lineage>
</organism>
<gene>
    <name evidence="1" type="ORF">LCGC14_0649230</name>
</gene>
<evidence type="ECO:0000313" key="1">
    <source>
        <dbReference type="EMBL" id="KKN48812.1"/>
    </source>
</evidence>
<dbReference type="EMBL" id="LAZR01001202">
    <property type="protein sequence ID" value="KKN48812.1"/>
    <property type="molecule type" value="Genomic_DNA"/>
</dbReference>